<name>A0A376DH84_9GAMM</name>
<evidence type="ECO:0000313" key="2">
    <source>
        <dbReference type="Proteomes" id="UP000255248"/>
    </source>
</evidence>
<gene>
    <name evidence="1" type="ORF">NCTC12121_01963</name>
</gene>
<evidence type="ECO:0000313" key="1">
    <source>
        <dbReference type="EMBL" id="STC88900.1"/>
    </source>
</evidence>
<accession>A0A376DH84</accession>
<reference evidence="1 2" key="1">
    <citation type="submission" date="2018-06" db="EMBL/GenBank/DDBJ databases">
        <authorList>
            <consortium name="Pathogen Informatics"/>
            <person name="Doyle S."/>
        </authorList>
    </citation>
    <scope>NUCLEOTIDE SEQUENCE [LARGE SCALE GENOMIC DNA]</scope>
    <source>
        <strain evidence="1 2">NCTC12121</strain>
    </source>
</reference>
<dbReference type="AlphaFoldDB" id="A0A376DH84"/>
<organism evidence="1 2">
    <name type="scientific">Edwardsiella hoshinae</name>
    <dbReference type="NCBI Taxonomy" id="93378"/>
    <lineage>
        <taxon>Bacteria</taxon>
        <taxon>Pseudomonadati</taxon>
        <taxon>Pseudomonadota</taxon>
        <taxon>Gammaproteobacteria</taxon>
        <taxon>Enterobacterales</taxon>
        <taxon>Hafniaceae</taxon>
        <taxon>Edwardsiella</taxon>
    </lineage>
</organism>
<sequence>MIPSRLVSEPDTQRQGGVFPSRLLFLDAAHRQGSR</sequence>
<protein>
    <submittedName>
        <fullName evidence="1">Uncharacterized protein</fullName>
    </submittedName>
</protein>
<proteinExistence type="predicted"/>
<dbReference type="EMBL" id="UFXZ01000001">
    <property type="protein sequence ID" value="STC88900.1"/>
    <property type="molecule type" value="Genomic_DNA"/>
</dbReference>
<dbReference type="Proteomes" id="UP000255248">
    <property type="component" value="Unassembled WGS sequence"/>
</dbReference>